<dbReference type="EMBL" id="JAYGIM010000013">
    <property type="protein sequence ID" value="MEA5428397.1"/>
    <property type="molecule type" value="Genomic_DNA"/>
</dbReference>
<reference evidence="1 2" key="1">
    <citation type="submission" date="2023-12" db="EMBL/GenBank/DDBJ databases">
        <title>Novel species of the genus Arcicella isolated from rivers.</title>
        <authorList>
            <person name="Lu H."/>
        </authorList>
    </citation>
    <scope>NUCLEOTIDE SEQUENCE [LARGE SCALE GENOMIC DNA]</scope>
    <source>
        <strain evidence="1 2">DC25W</strain>
    </source>
</reference>
<dbReference type="Gene3D" id="1.20.1440.60">
    <property type="entry name" value="23S rRNA-intervening sequence"/>
    <property type="match status" value="1"/>
</dbReference>
<gene>
    <name evidence="1" type="ORF">VB798_17520</name>
</gene>
<evidence type="ECO:0000313" key="1">
    <source>
        <dbReference type="EMBL" id="MEA5428397.1"/>
    </source>
</evidence>
<accession>A0ABU5SM94</accession>
<dbReference type="InterPro" id="IPR012657">
    <property type="entry name" value="23S_rRNA-intervening_sequence"/>
</dbReference>
<dbReference type="RefSeq" id="WP_323260689.1">
    <property type="nucleotide sequence ID" value="NZ_JAYGIM010000013.1"/>
</dbReference>
<dbReference type="Pfam" id="PF05635">
    <property type="entry name" value="23S_rRNA_IVP"/>
    <property type="match status" value="1"/>
</dbReference>
<dbReference type="NCBIfam" id="TIGR02436">
    <property type="entry name" value="four helix bundle protein"/>
    <property type="match status" value="1"/>
</dbReference>
<proteinExistence type="predicted"/>
<evidence type="ECO:0000313" key="2">
    <source>
        <dbReference type="Proteomes" id="UP001302222"/>
    </source>
</evidence>
<keyword evidence="2" id="KW-1185">Reference proteome</keyword>
<dbReference type="Proteomes" id="UP001302222">
    <property type="component" value="Unassembled WGS sequence"/>
</dbReference>
<dbReference type="PANTHER" id="PTHR38471:SF2">
    <property type="entry name" value="FOUR HELIX BUNDLE PROTEIN"/>
    <property type="match status" value="1"/>
</dbReference>
<dbReference type="SUPFAM" id="SSF158446">
    <property type="entry name" value="IVS-encoded protein-like"/>
    <property type="match status" value="1"/>
</dbReference>
<comment type="caution">
    <text evidence="1">The sequence shown here is derived from an EMBL/GenBank/DDBJ whole genome shotgun (WGS) entry which is preliminary data.</text>
</comment>
<dbReference type="InterPro" id="IPR036583">
    <property type="entry name" value="23S_rRNA_IVS_sf"/>
</dbReference>
<dbReference type="PANTHER" id="PTHR38471">
    <property type="entry name" value="FOUR HELIX BUNDLE PROTEIN"/>
    <property type="match status" value="1"/>
</dbReference>
<sequence length="120" mass="13702">MLLHNFKELKVWKMSIDFVTKIYEMSASFPQYEMYGLTSQLRRAALSIPSNIAEGSGRGDKEFIRFLSISIASAFEVETQLIVAKNLNFISESELEKLISQIQEIQKMIHGLSRSLQAKI</sequence>
<protein>
    <submittedName>
        <fullName evidence="1">Four helix bundle protein</fullName>
    </submittedName>
</protein>
<name>A0ABU5SM94_9BACT</name>
<organism evidence="1 2">
    <name type="scientific">Arcicella lustrica</name>
    <dbReference type="NCBI Taxonomy" id="2984196"/>
    <lineage>
        <taxon>Bacteria</taxon>
        <taxon>Pseudomonadati</taxon>
        <taxon>Bacteroidota</taxon>
        <taxon>Cytophagia</taxon>
        <taxon>Cytophagales</taxon>
        <taxon>Flectobacillaceae</taxon>
        <taxon>Arcicella</taxon>
    </lineage>
</organism>
<dbReference type="CDD" id="cd16377">
    <property type="entry name" value="23S_rRNA_IVP_like"/>
    <property type="match status" value="1"/>
</dbReference>